<protein>
    <submittedName>
        <fullName evidence="1">Disease resistance protein</fullName>
    </submittedName>
</protein>
<organism evidence="1 2">
    <name type="scientific">Melia azedarach</name>
    <name type="common">Chinaberry tree</name>
    <dbReference type="NCBI Taxonomy" id="155640"/>
    <lineage>
        <taxon>Eukaryota</taxon>
        <taxon>Viridiplantae</taxon>
        <taxon>Streptophyta</taxon>
        <taxon>Embryophyta</taxon>
        <taxon>Tracheophyta</taxon>
        <taxon>Spermatophyta</taxon>
        <taxon>Magnoliopsida</taxon>
        <taxon>eudicotyledons</taxon>
        <taxon>Gunneridae</taxon>
        <taxon>Pentapetalae</taxon>
        <taxon>rosids</taxon>
        <taxon>malvids</taxon>
        <taxon>Sapindales</taxon>
        <taxon>Meliaceae</taxon>
        <taxon>Melia</taxon>
    </lineage>
</organism>
<gene>
    <name evidence="1" type="ORF">OWV82_007049</name>
</gene>
<proteinExistence type="predicted"/>
<comment type="caution">
    <text evidence="1">The sequence shown here is derived from an EMBL/GenBank/DDBJ whole genome shotgun (WGS) entry which is preliminary data.</text>
</comment>
<sequence length="579" mass="65169">MDAVKRVGPEFYGDGSSLPFPSLETLCFQDMQEWEKWIHPGSGQEVECYSKLRELCLVNCSELQGNFPEHLPLVEKLVVENCKQLLLSIPSLPELRKLEISGCKEVMWRSTINLSSLNSVVFGDISNQAFLTGLLKQELPNLEELEIECCEELTCLWQNGSGMLQEVSSIHEWNIGSPLHLSLSAEEEQDQQHQRLPRKLQYLKLKCCQALVTLPQALLSLSSLRHIEIFDCNSLVSFPEAALPSQLKTITIMDCNALKSLPEKRYTCVLENLIIGYCENLEHLDELPATLQHLDLGDCSKLAFFRGNLPKSLKYFHVYACPKLVSIAENLDDNTSLEVIMISNCNNLKFLPDGLCKLRHLQEICVRDCPNLVSFCKGALLSTKLTKLWINGCEKLETLPNCISLTSLQNLAIGNCPEIASIPEYGTPTNLTSLGISDKNCQPFFKWGLSRFTSLKQLSIRGCLDVVSFPQEENGMMLPASLSLLDIFNFPNLEWLSSKVGSLTSLESLHLSDCPKLKYFPRNGLPSSLLQLYIKSCPMIEEKCRKGEGQYWHLIIHIPYVSINDSCVFDHATEEDSVL</sequence>
<reference evidence="1 2" key="1">
    <citation type="journal article" date="2023" name="Science">
        <title>Complex scaffold remodeling in plant triterpene biosynthesis.</title>
        <authorList>
            <person name="De La Pena R."/>
            <person name="Hodgson H."/>
            <person name="Liu J.C."/>
            <person name="Stephenson M.J."/>
            <person name="Martin A.C."/>
            <person name="Owen C."/>
            <person name="Harkess A."/>
            <person name="Leebens-Mack J."/>
            <person name="Jimenez L.E."/>
            <person name="Osbourn A."/>
            <person name="Sattely E.S."/>
        </authorList>
    </citation>
    <scope>NUCLEOTIDE SEQUENCE [LARGE SCALE GENOMIC DNA]</scope>
    <source>
        <strain evidence="2">cv. JPN11</strain>
        <tissue evidence="1">Leaf</tissue>
    </source>
</reference>
<name>A0ACC1YL03_MELAZ</name>
<evidence type="ECO:0000313" key="1">
    <source>
        <dbReference type="EMBL" id="KAJ4723713.1"/>
    </source>
</evidence>
<accession>A0ACC1YL03</accession>
<dbReference type="Proteomes" id="UP001164539">
    <property type="component" value="Chromosome 3"/>
</dbReference>
<evidence type="ECO:0000313" key="2">
    <source>
        <dbReference type="Proteomes" id="UP001164539"/>
    </source>
</evidence>
<keyword evidence="2" id="KW-1185">Reference proteome</keyword>
<dbReference type="EMBL" id="CM051396">
    <property type="protein sequence ID" value="KAJ4723713.1"/>
    <property type="molecule type" value="Genomic_DNA"/>
</dbReference>